<keyword evidence="1" id="KW-0489">Methyltransferase</keyword>
<dbReference type="GO" id="GO:0008171">
    <property type="term" value="F:O-methyltransferase activity"/>
    <property type="evidence" value="ECO:0007669"/>
    <property type="project" value="InterPro"/>
</dbReference>
<evidence type="ECO:0000256" key="1">
    <source>
        <dbReference type="ARBA" id="ARBA00022603"/>
    </source>
</evidence>
<gene>
    <name evidence="4" type="ORF">HT99x_002070</name>
</gene>
<dbReference type="AlphaFoldDB" id="A0AAE3L6H2"/>
<keyword evidence="2" id="KW-0808">Transferase</keyword>
<organism evidence="4 5">
    <name type="scientific">Candidatus Berkiella aquae</name>
    <dbReference type="NCBI Taxonomy" id="295108"/>
    <lineage>
        <taxon>Bacteria</taxon>
        <taxon>Pseudomonadati</taxon>
        <taxon>Pseudomonadota</taxon>
        <taxon>Gammaproteobacteria</taxon>
        <taxon>Candidatus Berkiellales</taxon>
        <taxon>Candidatus Berkiellaceae</taxon>
        <taxon>Candidatus Berkiella</taxon>
    </lineage>
</organism>
<dbReference type="SUPFAM" id="SSF53335">
    <property type="entry name" value="S-adenosyl-L-methionine-dependent methyltransferases"/>
    <property type="match status" value="1"/>
</dbReference>
<dbReference type="Proteomes" id="UP000051497">
    <property type="component" value="Unassembled WGS sequence"/>
</dbReference>
<accession>A0AAE3L6H2</accession>
<sequence length="47" mass="5360">MLIGDATHTLPRLDEQFDFIFIDADKINYPTYYDLLLPKLSSGGGKR</sequence>
<dbReference type="EMBL" id="LKAJ02000001">
    <property type="protein sequence ID" value="MCS5710208.1"/>
    <property type="molecule type" value="Genomic_DNA"/>
</dbReference>
<reference evidence="4" key="1">
    <citation type="journal article" date="2016" name="Genome Announc.">
        <title>Draft Genome Sequences of Two Novel Amoeba-Resistant Intranuclear Bacteria, 'Candidatus Berkiella cookevillensis' and 'Candidatus Berkiella aquae'.</title>
        <authorList>
            <person name="Mehari Y.T."/>
            <person name="Arivett B.A."/>
            <person name="Farone A.L."/>
            <person name="Gunderson J.H."/>
            <person name="Farone M.B."/>
        </authorList>
    </citation>
    <scope>NUCLEOTIDE SEQUENCE</scope>
    <source>
        <strain evidence="4">HT99</strain>
    </source>
</reference>
<comment type="caution">
    <text evidence="4">The sequence shown here is derived from an EMBL/GenBank/DDBJ whole genome shotgun (WGS) entry which is preliminary data.</text>
</comment>
<evidence type="ECO:0000256" key="2">
    <source>
        <dbReference type="ARBA" id="ARBA00022679"/>
    </source>
</evidence>
<dbReference type="Pfam" id="PF01596">
    <property type="entry name" value="Methyltransf_3"/>
    <property type="match status" value="1"/>
</dbReference>
<evidence type="ECO:0000256" key="3">
    <source>
        <dbReference type="ARBA" id="ARBA00022691"/>
    </source>
</evidence>
<keyword evidence="5" id="KW-1185">Reference proteome</keyword>
<dbReference type="InterPro" id="IPR029063">
    <property type="entry name" value="SAM-dependent_MTases_sf"/>
</dbReference>
<evidence type="ECO:0000313" key="4">
    <source>
        <dbReference type="EMBL" id="MCS5710208.1"/>
    </source>
</evidence>
<keyword evidence="3" id="KW-0949">S-adenosyl-L-methionine</keyword>
<reference evidence="4" key="2">
    <citation type="submission" date="2021-06" db="EMBL/GenBank/DDBJ databases">
        <title>Genomic Description and Analysis of Intracellular Bacteria, Candidatus Berkiella cookevillensis and Candidatus Berkiella aquae.</title>
        <authorList>
            <person name="Kidane D.T."/>
            <person name="Mehari Y.T."/>
            <person name="Rice F.C."/>
            <person name="Arivett B.A."/>
            <person name="Farone A.L."/>
            <person name="Berk S.G."/>
            <person name="Farone M.B."/>
        </authorList>
    </citation>
    <scope>NUCLEOTIDE SEQUENCE</scope>
    <source>
        <strain evidence="4">HT99</strain>
    </source>
</reference>
<protein>
    <submittedName>
        <fullName evidence="4">Uncharacterized protein</fullName>
    </submittedName>
</protein>
<dbReference type="InterPro" id="IPR002935">
    <property type="entry name" value="SAM_O-MeTrfase"/>
</dbReference>
<proteinExistence type="predicted"/>
<evidence type="ECO:0000313" key="5">
    <source>
        <dbReference type="Proteomes" id="UP000051497"/>
    </source>
</evidence>
<dbReference type="Gene3D" id="3.40.50.150">
    <property type="entry name" value="Vaccinia Virus protein VP39"/>
    <property type="match status" value="1"/>
</dbReference>
<dbReference type="GO" id="GO:0032259">
    <property type="term" value="P:methylation"/>
    <property type="evidence" value="ECO:0007669"/>
    <property type="project" value="UniProtKB-KW"/>
</dbReference>
<dbReference type="RefSeq" id="WP_158003405.1">
    <property type="nucleotide sequence ID" value="NZ_LKAJ02000001.1"/>
</dbReference>
<name>A0AAE3L6H2_9GAMM</name>